<evidence type="ECO:0000256" key="4">
    <source>
        <dbReference type="ARBA" id="ARBA00022729"/>
    </source>
</evidence>
<keyword evidence="10" id="KW-0675">Receptor</keyword>
<dbReference type="InterPro" id="IPR046338">
    <property type="entry name" value="GAIN_dom_sf"/>
</dbReference>
<feature type="domain" description="SUEL-type lectin" evidence="19">
    <location>
        <begin position="47"/>
        <end position="136"/>
    </location>
</feature>
<comment type="subcellular location">
    <subcellularLocation>
        <location evidence="1">Cell membrane</location>
        <topology evidence="1">Multi-pass membrane protein</topology>
    </subcellularLocation>
    <subcellularLocation>
        <location evidence="13">Synaptic cell membrane</location>
    </subcellularLocation>
</comment>
<dbReference type="InterPro" id="IPR057244">
    <property type="entry name" value="GAIN_B"/>
</dbReference>
<feature type="transmembrane region" description="Helical" evidence="16">
    <location>
        <begin position="999"/>
        <end position="1022"/>
    </location>
</feature>
<evidence type="ECO:0000256" key="6">
    <source>
        <dbReference type="ARBA" id="ARBA00023018"/>
    </source>
</evidence>
<dbReference type="CDD" id="cd22826">
    <property type="entry name" value="Gal_Rha_Lectin_LPHNs"/>
    <property type="match status" value="1"/>
</dbReference>
<protein>
    <recommendedName>
        <fullName evidence="24">Latrophilin Cirl</fullName>
    </recommendedName>
</protein>
<evidence type="ECO:0000256" key="5">
    <source>
        <dbReference type="ARBA" id="ARBA00022989"/>
    </source>
</evidence>
<feature type="region of interest" description="Disordered" evidence="15">
    <location>
        <begin position="433"/>
        <end position="472"/>
    </location>
</feature>
<evidence type="ECO:0000256" key="16">
    <source>
        <dbReference type="SAM" id="Phobius"/>
    </source>
</evidence>
<dbReference type="Gene3D" id="2.60.220.50">
    <property type="match status" value="1"/>
</dbReference>
<dbReference type="Pfam" id="PF01825">
    <property type="entry name" value="GPS"/>
    <property type="match status" value="1"/>
</dbReference>
<organism evidence="22 23">
    <name type="scientific">Clavelina lepadiformis</name>
    <name type="common">Light-bulb sea squirt</name>
    <name type="synonym">Ascidia lepadiformis</name>
    <dbReference type="NCBI Taxonomy" id="159417"/>
    <lineage>
        <taxon>Eukaryota</taxon>
        <taxon>Metazoa</taxon>
        <taxon>Chordata</taxon>
        <taxon>Tunicata</taxon>
        <taxon>Ascidiacea</taxon>
        <taxon>Aplousobranchia</taxon>
        <taxon>Clavelinidae</taxon>
        <taxon>Clavelina</taxon>
    </lineage>
</organism>
<evidence type="ECO:0000259" key="21">
    <source>
        <dbReference type="PROSITE" id="PS51132"/>
    </source>
</evidence>
<evidence type="ECO:0000259" key="19">
    <source>
        <dbReference type="PROSITE" id="PS50228"/>
    </source>
</evidence>
<comment type="caution">
    <text evidence="22">The sequence shown here is derived from an EMBL/GenBank/DDBJ whole genome shotgun (WGS) entry which is preliminary data.</text>
</comment>
<feature type="compositionally biased region" description="Basic and acidic residues" evidence="15">
    <location>
        <begin position="1379"/>
        <end position="1389"/>
    </location>
</feature>
<sequence>MYILRLGRIAICAGCCLILLLLTSNVEGRLNFGLPGGKRFPVSNELACEGYPIVLRCPGTDVIEVVTAEYGRQNAETCATSSKWMKNTACFLPEASDIMSTKCNNKTQCILTVSDQNFPDPCSGTHKYLQVTFRCVKYMFGCPGTLTGIGNNRTFSVPMEPRPGSWSKDSVYNPNHIYFVPSSQLTVQEYENTDDFLAGESIKIYNLPAPISGTNYVIYDGNMYYVKAQSRQILKFNFRSQIRMREGSIPLQNRLSRNRRTSSNTIRLAVDEDGLWVIYTDTYISGRLIISKMNKNTLQIERTWKTSYPHNSALHTFVICGVVYVVGSRSGSIEYMYNTNLNSGNGRSVSIGFDSNRPYSPSDPIGLRGRRSARLAPRRMFSYPAALRSNSRNFVSYNITSLMYNPRERLLYAWEANTATAVFYNLHFGLPDPVEGEKPTTTTTTPPTTTSLTHTSRETAPPSPTLFPDTSEVVPSVPSCPAITRDGINCLETRGDTSCRAHCPNRSEVFAEWRCEYDKATRQAQWDMNGPDMSQCISWISEIETSLKNGEADPLTASNSLSRGLSTITQDDKLITSDDITRTAQIMKEITSVLLESSLSPTETQSYQFVDDVSTSASFLLDKRMKAAWDEMSDDNRYSNVDAIMSSVENAGQVMSQYLAGDLSSQSKVKDSTTVAKPELLLRVDIVQTPRAETVVFPRNSNNPASEWSNVEDKIIIPRETIRKEQHDVTSLIFALYNNLGTFAKANVEGLEPAEDWKIDSRVISASLVKSEENALRNPSIRFVLKNLQVSEAQRKCVYWSYSQSLKIGSWRTDGCEVVTTNSTYTECSCNHLTSFAVLVNVAATPLPSPTHKLALSIVSSIGVSVSLVCLAICIYTFSAFRNLQNDRNTIHKHLCLSLFVAEAVFLIGINQTFNRVPCAVIAGILHYTFLAAFMWMALEGFQLYVMLVEIFEGRSRWKWYYLIGYGVPAVIVGVSAAVDSNGYGSTQACWLKVDSGFIWSFVGPVCAVILCNLVFLSITIFKMYRHTISYTDASKVNSVKAAVRGASVLLCLLGITWAFGILWVWEQAPIMAYLFCVFNAFQGLFIFVFHCLLQKKVRSEYSRCIDRTWCCRKRSPESYVSNSMSFSKQYTPARYSSATTHNSTATTQATSSQGQLQRMWNETLVGTHPNEGSMLNSHNMPAREKSCTVPNQRRAITQQHSSSSTQLRRMSDDRMLDAKNESNQSRSHEDEMFVTAKAPCLPHDALVGQVGEDAYDHLQRHCHPNELYGHERTRPCTHDGECAHIQHSNTCRADPYKSQPRLQAHSKTMNHIKALQSRDLCYDKEDVNLQRRPEFQRASTLSNTTSVASALDWEKGYPIAASRRFSQPTRSNESTCSHCEDPHPETRRLLTSNTSTPSPTQYDQHSVKLLRPIAHHSQRRSITSSESDDPIVNDFSASSSAGSSCGNPASLTRTIGGRQSLISSTIIENQDNHINYETRPYHPEGWSGHYRDENDLEVQRLTDPVPSNCKTQYKQSEPCSTDSQRDSAFYQSTPDLDSSPAMHCISKSRDGSPDITTNVTHRHGLKASDKHRYVMTPVAASQERGTVKDGMSDGVRASEGTRRTSVMSEDSLCPDRNNFNAASDSYYDGRRESGEILRTNIPHGAEYSQDYESRAILDSTGRMMTCL</sequence>
<keyword evidence="8 16" id="KW-0472">Membrane</keyword>
<feature type="transmembrane region" description="Helical" evidence="16">
    <location>
        <begin position="895"/>
        <end position="914"/>
    </location>
</feature>
<evidence type="ECO:0000256" key="14">
    <source>
        <dbReference type="PROSITE-ProRule" id="PRU00446"/>
    </source>
</evidence>
<comment type="caution">
    <text evidence="14">Lacks conserved residue(s) required for the propagation of feature annotation.</text>
</comment>
<evidence type="ECO:0000256" key="8">
    <source>
        <dbReference type="ARBA" id="ARBA00023136"/>
    </source>
</evidence>
<evidence type="ECO:0000256" key="12">
    <source>
        <dbReference type="ARBA" id="ARBA00023224"/>
    </source>
</evidence>
<feature type="region of interest" description="Disordered" evidence="15">
    <location>
        <begin position="1583"/>
        <end position="1611"/>
    </location>
</feature>
<dbReference type="PRINTS" id="PR01444">
    <property type="entry name" value="LATROPHILIN"/>
</dbReference>
<keyword evidence="6" id="KW-0770">Synapse</keyword>
<dbReference type="InterPro" id="IPR036445">
    <property type="entry name" value="GPCR_2_extracell_dom_sf"/>
</dbReference>
<keyword evidence="11" id="KW-0325">Glycoprotein</keyword>
<gene>
    <name evidence="22" type="ORF">CVLEPA_LOCUS21673</name>
</gene>
<evidence type="ECO:0000256" key="13">
    <source>
        <dbReference type="ARBA" id="ARBA00034109"/>
    </source>
</evidence>
<keyword evidence="9" id="KW-1015">Disulfide bond</keyword>
<feature type="compositionally biased region" description="Polar residues" evidence="15">
    <location>
        <begin position="1509"/>
        <end position="1523"/>
    </location>
</feature>
<dbReference type="PANTHER" id="PTHR12011:SF61">
    <property type="entry name" value="ADHESION G PROTEIN-COUPLED RECEPTOR L2"/>
    <property type="match status" value="1"/>
</dbReference>
<feature type="domain" description="Olfactomedin-like" evidence="21">
    <location>
        <begin position="141"/>
        <end position="428"/>
    </location>
</feature>
<dbReference type="InterPro" id="IPR003112">
    <property type="entry name" value="Olfac-like_dom"/>
</dbReference>
<evidence type="ECO:0000256" key="1">
    <source>
        <dbReference type="ARBA" id="ARBA00004651"/>
    </source>
</evidence>
<keyword evidence="3 16" id="KW-0812">Transmembrane</keyword>
<proteinExistence type="predicted"/>
<dbReference type="Pfam" id="PF16489">
    <property type="entry name" value="GAIN"/>
    <property type="match status" value="1"/>
</dbReference>
<feature type="domain" description="G-protein coupled receptors family 2 profile 2" evidence="20">
    <location>
        <begin position="856"/>
        <end position="1095"/>
    </location>
</feature>
<evidence type="ECO:0000256" key="3">
    <source>
        <dbReference type="ARBA" id="ARBA00022692"/>
    </source>
</evidence>
<dbReference type="InterPro" id="IPR003924">
    <property type="entry name" value="GPCR_2_latrophilin"/>
</dbReference>
<keyword evidence="5 16" id="KW-1133">Transmembrane helix</keyword>
<evidence type="ECO:0000259" key="20">
    <source>
        <dbReference type="PROSITE" id="PS50261"/>
    </source>
</evidence>
<dbReference type="PROSITE" id="PS51132">
    <property type="entry name" value="OLF"/>
    <property type="match status" value="1"/>
</dbReference>
<dbReference type="InterPro" id="IPR048072">
    <property type="entry name" value="7tmB2_latrophilin-like"/>
</dbReference>
<feature type="compositionally biased region" description="Low complexity" evidence="15">
    <location>
        <begin position="1390"/>
        <end position="1401"/>
    </location>
</feature>
<name>A0ABP0GD44_CLALP</name>
<dbReference type="SMART" id="SM00303">
    <property type="entry name" value="GPS"/>
    <property type="match status" value="1"/>
</dbReference>
<dbReference type="Pfam" id="PF02140">
    <property type="entry name" value="SUEL_Lectin"/>
    <property type="match status" value="1"/>
</dbReference>
<keyword evidence="7" id="KW-0297">G-protein coupled receptor</keyword>
<feature type="transmembrane region" description="Helical" evidence="16">
    <location>
        <begin position="1072"/>
        <end position="1094"/>
    </location>
</feature>
<dbReference type="PROSITE" id="PS00650">
    <property type="entry name" value="G_PROTEIN_RECEP_F2_2"/>
    <property type="match status" value="1"/>
</dbReference>
<evidence type="ECO:0000256" key="2">
    <source>
        <dbReference type="ARBA" id="ARBA00022475"/>
    </source>
</evidence>
<feature type="compositionally biased region" description="Polar residues" evidence="15">
    <location>
        <begin position="1365"/>
        <end position="1378"/>
    </location>
</feature>
<evidence type="ECO:0008006" key="24">
    <source>
        <dbReference type="Google" id="ProtNLM"/>
    </source>
</evidence>
<evidence type="ECO:0000256" key="17">
    <source>
        <dbReference type="SAM" id="SignalP"/>
    </source>
</evidence>
<dbReference type="EMBL" id="CAWYQH010000108">
    <property type="protein sequence ID" value="CAK8689707.1"/>
    <property type="molecule type" value="Genomic_DNA"/>
</dbReference>
<evidence type="ECO:0000256" key="7">
    <source>
        <dbReference type="ARBA" id="ARBA00023040"/>
    </source>
</evidence>
<reference evidence="22 23" key="1">
    <citation type="submission" date="2024-02" db="EMBL/GenBank/DDBJ databases">
        <authorList>
            <person name="Daric V."/>
            <person name="Darras S."/>
        </authorList>
    </citation>
    <scope>NUCLEOTIDE SEQUENCE [LARGE SCALE GENOMIC DNA]</scope>
</reference>
<feature type="transmembrane region" description="Helical" evidence="16">
    <location>
        <begin position="1043"/>
        <end position="1066"/>
    </location>
</feature>
<feature type="compositionally biased region" description="Low complexity" evidence="15">
    <location>
        <begin position="1437"/>
        <end position="1451"/>
    </location>
</feature>
<dbReference type="PANTHER" id="PTHR12011">
    <property type="entry name" value="ADHESION G-PROTEIN COUPLED RECEPTOR"/>
    <property type="match status" value="1"/>
</dbReference>
<accession>A0ABP0GD44</accession>
<keyword evidence="2" id="KW-1003">Cell membrane</keyword>
<feature type="transmembrane region" description="Helical" evidence="16">
    <location>
        <begin position="854"/>
        <end position="875"/>
    </location>
</feature>
<keyword evidence="12" id="KW-0807">Transducer</keyword>
<dbReference type="PROSITE" id="PS50228">
    <property type="entry name" value="SUEL_LECTIN"/>
    <property type="match status" value="1"/>
</dbReference>
<feature type="region of interest" description="Disordered" evidence="15">
    <location>
        <begin position="1365"/>
        <end position="1453"/>
    </location>
</feature>
<dbReference type="PROSITE" id="PS50261">
    <property type="entry name" value="G_PROTEIN_RECEP_F2_4"/>
    <property type="match status" value="1"/>
</dbReference>
<dbReference type="InterPro" id="IPR000922">
    <property type="entry name" value="Lectin_gal-bd_dom"/>
</dbReference>
<feature type="compositionally biased region" description="Low complexity" evidence="15">
    <location>
        <begin position="439"/>
        <end position="450"/>
    </location>
</feature>
<dbReference type="InterPro" id="IPR000832">
    <property type="entry name" value="GPCR_2_secretin-like"/>
</dbReference>
<evidence type="ECO:0000256" key="10">
    <source>
        <dbReference type="ARBA" id="ARBA00023170"/>
    </source>
</evidence>
<feature type="region of interest" description="Disordered" evidence="15">
    <location>
        <begin position="1181"/>
        <end position="1213"/>
    </location>
</feature>
<evidence type="ECO:0000259" key="18">
    <source>
        <dbReference type="PROSITE" id="PS50221"/>
    </source>
</evidence>
<feature type="chain" id="PRO_5045944980" description="Latrophilin Cirl" evidence="17">
    <location>
        <begin position="29"/>
        <end position="1668"/>
    </location>
</feature>
<feature type="domain" description="GAIN-B" evidence="18">
    <location>
        <begin position="685"/>
        <end position="846"/>
    </location>
</feature>
<dbReference type="SMART" id="SM00284">
    <property type="entry name" value="OLF"/>
    <property type="match status" value="1"/>
</dbReference>
<dbReference type="Gene3D" id="1.25.40.610">
    <property type="match status" value="1"/>
</dbReference>
<dbReference type="InterPro" id="IPR017983">
    <property type="entry name" value="GPCR_2_secretin-like_CS"/>
</dbReference>
<dbReference type="SUPFAM" id="SSF63825">
    <property type="entry name" value="YWTD domain"/>
    <property type="match status" value="1"/>
</dbReference>
<feature type="region of interest" description="Disordered" evidence="15">
    <location>
        <begin position="1505"/>
        <end position="1541"/>
    </location>
</feature>
<dbReference type="Pfam" id="PF02191">
    <property type="entry name" value="OLF"/>
    <property type="match status" value="1"/>
</dbReference>
<dbReference type="InterPro" id="IPR043159">
    <property type="entry name" value="Lectin_gal-bd_sf"/>
</dbReference>
<dbReference type="InterPro" id="IPR017981">
    <property type="entry name" value="GPCR_2-like_7TM"/>
</dbReference>
<dbReference type="InterPro" id="IPR000203">
    <property type="entry name" value="GPS"/>
</dbReference>
<dbReference type="Gene3D" id="1.20.1070.10">
    <property type="entry name" value="Rhodopsin 7-helix transmembrane proteins"/>
    <property type="match status" value="1"/>
</dbReference>
<dbReference type="Gene3D" id="4.10.1240.10">
    <property type="entry name" value="GPCR, family 2, extracellular hormone receptor domain"/>
    <property type="match status" value="1"/>
</dbReference>
<evidence type="ECO:0000313" key="23">
    <source>
        <dbReference type="Proteomes" id="UP001642483"/>
    </source>
</evidence>
<dbReference type="PRINTS" id="PR00249">
    <property type="entry name" value="GPCRSECRETIN"/>
</dbReference>
<dbReference type="Pfam" id="PF00002">
    <property type="entry name" value="7tm_2"/>
    <property type="match status" value="1"/>
</dbReference>
<feature type="signal peptide" evidence="17">
    <location>
        <begin position="1"/>
        <end position="28"/>
    </location>
</feature>
<dbReference type="Proteomes" id="UP001642483">
    <property type="component" value="Unassembled WGS sequence"/>
</dbReference>
<dbReference type="InterPro" id="IPR032471">
    <property type="entry name" value="AGRL2-4_GAIN_subdom_A"/>
</dbReference>
<keyword evidence="4 17" id="KW-0732">Signal</keyword>
<feature type="compositionally biased region" description="Polar residues" evidence="15">
    <location>
        <begin position="1189"/>
        <end position="1209"/>
    </location>
</feature>
<dbReference type="Gene3D" id="2.60.120.740">
    <property type="match status" value="1"/>
</dbReference>
<evidence type="ECO:0000256" key="9">
    <source>
        <dbReference type="ARBA" id="ARBA00023157"/>
    </source>
</evidence>
<evidence type="ECO:0000313" key="22">
    <source>
        <dbReference type="EMBL" id="CAK8689707.1"/>
    </source>
</evidence>
<feature type="transmembrane region" description="Helical" evidence="16">
    <location>
        <begin position="920"/>
        <end position="939"/>
    </location>
</feature>
<dbReference type="PROSITE" id="PS50221">
    <property type="entry name" value="GAIN_B"/>
    <property type="match status" value="1"/>
</dbReference>
<evidence type="ECO:0000256" key="11">
    <source>
        <dbReference type="ARBA" id="ARBA00023180"/>
    </source>
</evidence>
<evidence type="ECO:0000256" key="15">
    <source>
        <dbReference type="SAM" id="MobiDB-lite"/>
    </source>
</evidence>
<keyword evidence="23" id="KW-1185">Reference proteome</keyword>
<dbReference type="CDD" id="cd15440">
    <property type="entry name" value="7tmB2_latrophilin-like_invertebrate"/>
    <property type="match status" value="1"/>
</dbReference>
<feature type="transmembrane region" description="Helical" evidence="16">
    <location>
        <begin position="960"/>
        <end position="979"/>
    </location>
</feature>